<keyword evidence="1 10" id="KW-0444">Lipid biosynthesis</keyword>
<protein>
    <recommendedName>
        <fullName evidence="10">Holo-[acyl-carrier-protein] synthase</fullName>
        <shortName evidence="10">Holo-ACP synthase</shortName>
        <ecNumber evidence="10">2.7.8.7</ecNumber>
    </recommendedName>
    <alternativeName>
        <fullName evidence="10">4'-phosphopantetheinyl transferase AcpS</fullName>
    </alternativeName>
</protein>
<dbReference type="GO" id="GO:0000287">
    <property type="term" value="F:magnesium ion binding"/>
    <property type="evidence" value="ECO:0007669"/>
    <property type="project" value="UniProtKB-UniRule"/>
</dbReference>
<feature type="binding site" evidence="10">
    <location>
        <position position="58"/>
    </location>
    <ligand>
        <name>Mg(2+)</name>
        <dbReference type="ChEBI" id="CHEBI:18420"/>
    </ligand>
</feature>
<dbReference type="GO" id="GO:0008897">
    <property type="term" value="F:holo-[acyl-carrier-protein] synthase activity"/>
    <property type="evidence" value="ECO:0007669"/>
    <property type="project" value="UniProtKB-UniRule"/>
</dbReference>
<comment type="subcellular location">
    <subcellularLocation>
        <location evidence="10">Cytoplasm</location>
    </subcellularLocation>
</comment>
<dbReference type="SUPFAM" id="SSF56214">
    <property type="entry name" value="4'-phosphopantetheinyl transferase"/>
    <property type="match status" value="1"/>
</dbReference>
<keyword evidence="10" id="KW-0963">Cytoplasm</keyword>
<keyword evidence="6 10" id="KW-0443">Lipid metabolism</keyword>
<dbReference type="Proteomes" id="UP000568664">
    <property type="component" value="Unassembled WGS sequence"/>
</dbReference>
<dbReference type="GO" id="GO:0006633">
    <property type="term" value="P:fatty acid biosynthetic process"/>
    <property type="evidence" value="ECO:0007669"/>
    <property type="project" value="UniProtKB-UniRule"/>
</dbReference>
<proteinExistence type="inferred from homology"/>
<organism evidence="12 13">
    <name type="scientific">Thalassotalea algicola</name>
    <dbReference type="NCBI Taxonomy" id="2716224"/>
    <lineage>
        <taxon>Bacteria</taxon>
        <taxon>Pseudomonadati</taxon>
        <taxon>Pseudomonadota</taxon>
        <taxon>Gammaproteobacteria</taxon>
        <taxon>Alteromonadales</taxon>
        <taxon>Colwelliaceae</taxon>
        <taxon>Thalassotalea</taxon>
    </lineage>
</organism>
<dbReference type="NCBIfam" id="TIGR00556">
    <property type="entry name" value="pantethn_trn"/>
    <property type="match status" value="1"/>
</dbReference>
<dbReference type="EMBL" id="JABBXH010000001">
    <property type="protein sequence ID" value="NMP29960.1"/>
    <property type="molecule type" value="Genomic_DNA"/>
</dbReference>
<feature type="domain" description="4'-phosphopantetheinyl transferase" evidence="11">
    <location>
        <begin position="5"/>
        <end position="104"/>
    </location>
</feature>
<gene>
    <name evidence="10" type="primary">acpS</name>
    <name evidence="12" type="ORF">HII17_00175</name>
</gene>
<keyword evidence="13" id="KW-1185">Reference proteome</keyword>
<evidence type="ECO:0000256" key="1">
    <source>
        <dbReference type="ARBA" id="ARBA00022516"/>
    </source>
</evidence>
<dbReference type="GO" id="GO:0005737">
    <property type="term" value="C:cytoplasm"/>
    <property type="evidence" value="ECO:0007669"/>
    <property type="project" value="UniProtKB-SubCell"/>
</dbReference>
<evidence type="ECO:0000259" key="11">
    <source>
        <dbReference type="Pfam" id="PF01648"/>
    </source>
</evidence>
<comment type="similarity">
    <text evidence="10">Belongs to the P-Pant transferase superfamily. AcpS family.</text>
</comment>
<name>A0A7Y0Q6H4_9GAMM</name>
<dbReference type="FunFam" id="3.90.470.20:FF:000001">
    <property type="entry name" value="Holo-[acyl-carrier-protein] synthase"/>
    <property type="match status" value="1"/>
</dbReference>
<dbReference type="InterPro" id="IPR004568">
    <property type="entry name" value="Ppantetheine-prot_Trfase_dom"/>
</dbReference>
<evidence type="ECO:0000256" key="8">
    <source>
        <dbReference type="ARBA" id="ARBA00050875"/>
    </source>
</evidence>
<keyword evidence="5 10" id="KW-0460">Magnesium</keyword>
<evidence type="ECO:0000256" key="5">
    <source>
        <dbReference type="ARBA" id="ARBA00022842"/>
    </source>
</evidence>
<comment type="catalytic activity">
    <reaction evidence="8 10">
        <text>apo-[ACP] + CoA = holo-[ACP] + adenosine 3',5'-bisphosphate + H(+)</text>
        <dbReference type="Rhea" id="RHEA:12068"/>
        <dbReference type="Rhea" id="RHEA-COMP:9685"/>
        <dbReference type="Rhea" id="RHEA-COMP:9690"/>
        <dbReference type="ChEBI" id="CHEBI:15378"/>
        <dbReference type="ChEBI" id="CHEBI:29999"/>
        <dbReference type="ChEBI" id="CHEBI:57287"/>
        <dbReference type="ChEBI" id="CHEBI:58343"/>
        <dbReference type="ChEBI" id="CHEBI:64479"/>
        <dbReference type="EC" id="2.7.8.7"/>
    </reaction>
</comment>
<keyword evidence="7 10" id="KW-0275">Fatty acid biosynthesis</keyword>
<dbReference type="InterPro" id="IPR002582">
    <property type="entry name" value="ACPS"/>
</dbReference>
<dbReference type="EC" id="2.7.8.7" evidence="10"/>
<evidence type="ECO:0000256" key="10">
    <source>
        <dbReference type="HAMAP-Rule" id="MF_00101"/>
    </source>
</evidence>
<comment type="function">
    <text evidence="10">Transfers the 4'-phosphopantetheine moiety from coenzyme A to a Ser of acyl-carrier-protein.</text>
</comment>
<dbReference type="Pfam" id="PF01648">
    <property type="entry name" value="ACPS"/>
    <property type="match status" value="1"/>
</dbReference>
<dbReference type="InterPro" id="IPR008278">
    <property type="entry name" value="4-PPantetheinyl_Trfase_dom"/>
</dbReference>
<keyword evidence="4 10" id="KW-0276">Fatty acid metabolism</keyword>
<dbReference type="RefSeq" id="WP_169073316.1">
    <property type="nucleotide sequence ID" value="NZ_JABBXH010000001.1"/>
</dbReference>
<keyword evidence="2 10" id="KW-0808">Transferase</keyword>
<dbReference type="HAMAP" id="MF_00101">
    <property type="entry name" value="AcpS"/>
    <property type="match status" value="1"/>
</dbReference>
<comment type="caution">
    <text evidence="12">The sequence shown here is derived from an EMBL/GenBank/DDBJ whole genome shotgun (WGS) entry which is preliminary data.</text>
</comment>
<feature type="binding site" evidence="10">
    <location>
        <position position="9"/>
    </location>
    <ligand>
        <name>Mg(2+)</name>
        <dbReference type="ChEBI" id="CHEBI:18420"/>
    </ligand>
</feature>
<sequence length="126" mass="13673">MSVVGIGTDIVEVSRISSMKEAAKERLAKRVLTSIEYQHYLQLTQSDSYLAKRWAAKEAAAKSLGTGIADGVSFQHFTIESLASGAPVLHLSDRALELAKGLGADNWHISISDEKHYALAFVVLSK</sequence>
<dbReference type="NCBIfam" id="TIGR00516">
    <property type="entry name" value="acpS"/>
    <property type="match status" value="1"/>
</dbReference>
<reference evidence="12 13" key="1">
    <citation type="submission" date="2020-04" db="EMBL/GenBank/DDBJ databases">
        <title>Thalassotalea sp. M1531, isolated from the surface of marine red alga.</title>
        <authorList>
            <person name="Pang L."/>
            <person name="Lu D.-C."/>
        </authorList>
    </citation>
    <scope>NUCLEOTIDE SEQUENCE [LARGE SCALE GENOMIC DNA]</scope>
    <source>
        <strain evidence="12 13">M1531</strain>
    </source>
</reference>
<dbReference type="AlphaFoldDB" id="A0A7Y0Q6H4"/>
<evidence type="ECO:0000256" key="6">
    <source>
        <dbReference type="ARBA" id="ARBA00023098"/>
    </source>
</evidence>
<evidence type="ECO:0000313" key="12">
    <source>
        <dbReference type="EMBL" id="NMP29960.1"/>
    </source>
</evidence>
<comment type="function">
    <text evidence="9">Transfers the 4'-phosphopantetheine moiety from coenzyme A to the 'Ser-36' of acyl-carrier-protein.</text>
</comment>
<evidence type="ECO:0000256" key="2">
    <source>
        <dbReference type="ARBA" id="ARBA00022679"/>
    </source>
</evidence>
<evidence type="ECO:0000256" key="3">
    <source>
        <dbReference type="ARBA" id="ARBA00022723"/>
    </source>
</evidence>
<accession>A0A7Y0Q6H4</accession>
<dbReference type="Gene3D" id="3.90.470.20">
    <property type="entry name" value="4'-phosphopantetheinyl transferase domain"/>
    <property type="match status" value="1"/>
</dbReference>
<dbReference type="InterPro" id="IPR037143">
    <property type="entry name" value="4-PPantetheinyl_Trfase_dom_sf"/>
</dbReference>
<comment type="cofactor">
    <cofactor evidence="10">
        <name>Mg(2+)</name>
        <dbReference type="ChEBI" id="CHEBI:18420"/>
    </cofactor>
</comment>
<keyword evidence="3 10" id="KW-0479">Metal-binding</keyword>
<evidence type="ECO:0000256" key="4">
    <source>
        <dbReference type="ARBA" id="ARBA00022832"/>
    </source>
</evidence>
<evidence type="ECO:0000313" key="13">
    <source>
        <dbReference type="Proteomes" id="UP000568664"/>
    </source>
</evidence>
<evidence type="ECO:0000256" key="7">
    <source>
        <dbReference type="ARBA" id="ARBA00023160"/>
    </source>
</evidence>
<evidence type="ECO:0000256" key="9">
    <source>
        <dbReference type="ARBA" id="ARBA00054726"/>
    </source>
</evidence>